<name>A0ACC2DFN8_DIPCM</name>
<evidence type="ECO:0000313" key="1">
    <source>
        <dbReference type="EMBL" id="KAJ7552922.1"/>
    </source>
</evidence>
<proteinExistence type="predicted"/>
<comment type="caution">
    <text evidence="1">The sequence shown here is derived from an EMBL/GenBank/DDBJ whole genome shotgun (WGS) entry which is preliminary data.</text>
</comment>
<sequence length="183" mass="20478">MASSAAITRSLVAPPMLVAAAASDTVRVPALLTLPPLFSANQTEWSLKTTSNGSRLQCMQVVDPLKNLRYETLSYLPPLSPEAIAKEVEHLLQKGWIPCLEFDKVGVLYRKHLKLCGYYDGRYWTMWKLPMFGCQDPAQVLAEIEECKKAYPDCFIRVLGFDNIRQVQCSGFVVYKPTTALSS</sequence>
<protein>
    <submittedName>
        <fullName evidence="1">Uncharacterized protein</fullName>
    </submittedName>
</protein>
<accession>A0ACC2DFN8</accession>
<gene>
    <name evidence="1" type="ORF">O6H91_06G076900</name>
</gene>
<dbReference type="Proteomes" id="UP001162992">
    <property type="component" value="Chromosome 6"/>
</dbReference>
<reference evidence="2" key="1">
    <citation type="journal article" date="2024" name="Proc. Natl. Acad. Sci. U.S.A.">
        <title>Extraordinary preservation of gene collinearity over three hundred million years revealed in homosporous lycophytes.</title>
        <authorList>
            <person name="Li C."/>
            <person name="Wickell D."/>
            <person name="Kuo L.Y."/>
            <person name="Chen X."/>
            <person name="Nie B."/>
            <person name="Liao X."/>
            <person name="Peng D."/>
            <person name="Ji J."/>
            <person name="Jenkins J."/>
            <person name="Williams M."/>
            <person name="Shu S."/>
            <person name="Plott C."/>
            <person name="Barry K."/>
            <person name="Rajasekar S."/>
            <person name="Grimwood J."/>
            <person name="Han X."/>
            <person name="Sun S."/>
            <person name="Hou Z."/>
            <person name="He W."/>
            <person name="Dai G."/>
            <person name="Sun C."/>
            <person name="Schmutz J."/>
            <person name="Leebens-Mack J.H."/>
            <person name="Li F.W."/>
            <person name="Wang L."/>
        </authorList>
    </citation>
    <scope>NUCLEOTIDE SEQUENCE [LARGE SCALE GENOMIC DNA]</scope>
    <source>
        <strain evidence="2">cv. PW_Plant_1</strain>
    </source>
</reference>
<keyword evidence="2" id="KW-1185">Reference proteome</keyword>
<organism evidence="1 2">
    <name type="scientific">Diphasiastrum complanatum</name>
    <name type="common">Issler's clubmoss</name>
    <name type="synonym">Lycopodium complanatum</name>
    <dbReference type="NCBI Taxonomy" id="34168"/>
    <lineage>
        <taxon>Eukaryota</taxon>
        <taxon>Viridiplantae</taxon>
        <taxon>Streptophyta</taxon>
        <taxon>Embryophyta</taxon>
        <taxon>Tracheophyta</taxon>
        <taxon>Lycopodiopsida</taxon>
        <taxon>Lycopodiales</taxon>
        <taxon>Lycopodiaceae</taxon>
        <taxon>Lycopodioideae</taxon>
        <taxon>Diphasiastrum</taxon>
    </lineage>
</organism>
<evidence type="ECO:0000313" key="2">
    <source>
        <dbReference type="Proteomes" id="UP001162992"/>
    </source>
</evidence>
<dbReference type="EMBL" id="CM055097">
    <property type="protein sequence ID" value="KAJ7552922.1"/>
    <property type="molecule type" value="Genomic_DNA"/>
</dbReference>